<comment type="caution">
    <text evidence="1">The sequence shown here is derived from an EMBL/GenBank/DDBJ whole genome shotgun (WGS) entry which is preliminary data.</text>
</comment>
<evidence type="ECO:0000313" key="1">
    <source>
        <dbReference type="EMBL" id="MCI62756.1"/>
    </source>
</evidence>
<keyword evidence="2" id="KW-1185">Reference proteome</keyword>
<protein>
    <submittedName>
        <fullName evidence="1">Uncharacterized protein</fullName>
    </submittedName>
</protein>
<reference evidence="1 2" key="1">
    <citation type="journal article" date="2018" name="Front. Plant Sci.">
        <title>Red Clover (Trifolium pratense) and Zigzag Clover (T. medium) - A Picture of Genomic Similarities and Differences.</title>
        <authorList>
            <person name="Dluhosova J."/>
            <person name="Istvanek J."/>
            <person name="Nedelnik J."/>
            <person name="Repkova J."/>
        </authorList>
    </citation>
    <scope>NUCLEOTIDE SEQUENCE [LARGE SCALE GENOMIC DNA]</scope>
    <source>
        <strain evidence="2">cv. 10/8</strain>
        <tissue evidence="1">Leaf</tissue>
    </source>
</reference>
<name>A0A392TRK2_9FABA</name>
<proteinExistence type="predicted"/>
<organism evidence="1 2">
    <name type="scientific">Trifolium medium</name>
    <dbReference type="NCBI Taxonomy" id="97028"/>
    <lineage>
        <taxon>Eukaryota</taxon>
        <taxon>Viridiplantae</taxon>
        <taxon>Streptophyta</taxon>
        <taxon>Embryophyta</taxon>
        <taxon>Tracheophyta</taxon>
        <taxon>Spermatophyta</taxon>
        <taxon>Magnoliopsida</taxon>
        <taxon>eudicotyledons</taxon>
        <taxon>Gunneridae</taxon>
        <taxon>Pentapetalae</taxon>
        <taxon>rosids</taxon>
        <taxon>fabids</taxon>
        <taxon>Fabales</taxon>
        <taxon>Fabaceae</taxon>
        <taxon>Papilionoideae</taxon>
        <taxon>50 kb inversion clade</taxon>
        <taxon>NPAAA clade</taxon>
        <taxon>Hologalegina</taxon>
        <taxon>IRL clade</taxon>
        <taxon>Trifolieae</taxon>
        <taxon>Trifolium</taxon>
    </lineage>
</organism>
<sequence length="42" mass="4695">TPASYRAYDDLHRGTMILLVTGCLILQLPSCYDEKHHGTMAC</sequence>
<dbReference type="EMBL" id="LXQA010624788">
    <property type="protein sequence ID" value="MCI62756.1"/>
    <property type="molecule type" value="Genomic_DNA"/>
</dbReference>
<evidence type="ECO:0000313" key="2">
    <source>
        <dbReference type="Proteomes" id="UP000265520"/>
    </source>
</evidence>
<accession>A0A392TRK2</accession>
<feature type="non-terminal residue" evidence="1">
    <location>
        <position position="1"/>
    </location>
</feature>
<dbReference type="AlphaFoldDB" id="A0A392TRK2"/>
<dbReference type="Proteomes" id="UP000265520">
    <property type="component" value="Unassembled WGS sequence"/>
</dbReference>